<dbReference type="EMBL" id="BK015867">
    <property type="protein sequence ID" value="DAD70538.1"/>
    <property type="molecule type" value="Genomic_DNA"/>
</dbReference>
<proteinExistence type="predicted"/>
<feature type="transmembrane region" description="Helical" evidence="1">
    <location>
        <begin position="7"/>
        <end position="32"/>
    </location>
</feature>
<keyword evidence="1" id="KW-0812">Transmembrane</keyword>
<name>A0A8S5LKS9_9CAUD</name>
<evidence type="ECO:0000313" key="2">
    <source>
        <dbReference type="EMBL" id="DAD70538.1"/>
    </source>
</evidence>
<accession>A0A8S5LKS9</accession>
<reference evidence="2" key="1">
    <citation type="journal article" date="2021" name="Proc. Natl. Acad. Sci. U.S.A.">
        <title>A Catalog of Tens of Thousands of Viruses from Human Metagenomes Reveals Hidden Associations with Chronic Diseases.</title>
        <authorList>
            <person name="Tisza M.J."/>
            <person name="Buck C.B."/>
        </authorList>
    </citation>
    <scope>NUCLEOTIDE SEQUENCE</scope>
    <source>
        <strain evidence="2">CtcPV5</strain>
    </source>
</reference>
<organism evidence="2">
    <name type="scientific">Siphoviridae sp. ctcPV5</name>
    <dbReference type="NCBI Taxonomy" id="2827582"/>
    <lineage>
        <taxon>Viruses</taxon>
        <taxon>Duplodnaviria</taxon>
        <taxon>Heunggongvirae</taxon>
        <taxon>Uroviricota</taxon>
        <taxon>Caudoviricetes</taxon>
    </lineage>
</organism>
<keyword evidence="1" id="KW-0472">Membrane</keyword>
<protein>
    <submittedName>
        <fullName evidence="2">Syndecan-2 protein</fullName>
    </submittedName>
</protein>
<sequence>MKKMNDVTATIMCGLFVGMFFALIVIWAYYILQTLFMV</sequence>
<keyword evidence="1" id="KW-1133">Transmembrane helix</keyword>
<evidence type="ECO:0000256" key="1">
    <source>
        <dbReference type="SAM" id="Phobius"/>
    </source>
</evidence>